<dbReference type="Gene3D" id="4.10.60.10">
    <property type="entry name" value="Zinc finger, CCHC-type"/>
    <property type="match status" value="1"/>
</dbReference>
<dbReference type="PROSITE" id="PS50158">
    <property type="entry name" value="ZF_CCHC"/>
    <property type="match status" value="1"/>
</dbReference>
<protein>
    <submittedName>
        <fullName evidence="6">Copia protein (Gag-int-pol protein) [Cleaved into: Copia VLP protein Copia protease ]</fullName>
    </submittedName>
</protein>
<accession>A0A9P1G3Y1</accession>
<reference evidence="4" key="1">
    <citation type="submission" date="2022-10" db="EMBL/GenBank/DDBJ databases">
        <authorList>
            <person name="Chen Y."/>
            <person name="Dougan E. K."/>
            <person name="Chan C."/>
            <person name="Rhodes N."/>
            <person name="Thang M."/>
        </authorList>
    </citation>
    <scope>NUCLEOTIDE SEQUENCE</scope>
</reference>
<dbReference type="OrthoDB" id="439601at2759"/>
<evidence type="ECO:0000259" key="3">
    <source>
        <dbReference type="PROSITE" id="PS50158"/>
    </source>
</evidence>
<dbReference type="Proteomes" id="UP001152797">
    <property type="component" value="Unassembled WGS sequence"/>
</dbReference>
<evidence type="ECO:0000256" key="2">
    <source>
        <dbReference type="SAM" id="MobiDB-lite"/>
    </source>
</evidence>
<proteinExistence type="predicted"/>
<reference evidence="5" key="2">
    <citation type="submission" date="2024-04" db="EMBL/GenBank/DDBJ databases">
        <authorList>
            <person name="Chen Y."/>
            <person name="Shah S."/>
            <person name="Dougan E. K."/>
            <person name="Thang M."/>
            <person name="Chan C."/>
        </authorList>
    </citation>
    <scope>NUCLEOTIDE SEQUENCE [LARGE SCALE GENOMIC DNA]</scope>
</reference>
<feature type="compositionally biased region" description="Basic residues" evidence="2">
    <location>
        <begin position="100"/>
        <end position="111"/>
    </location>
</feature>
<sequence length="797" mass="88055">MVIIPLTAARRLPQKGGREETDLAAKHRETDGEWDEESIYQLMADNDDEDAIYINEFEDQIVEAVQEHPDLSQCFVSYQEARARVREHARARGFWPVKGKAKGKGFTKKGKGGNTYNQGSNAGFMGRKRSLADRIANSTCRLCGMAGHWKRKCPQRAENKKPEQSTLNEVHLGFLDEDDIAQEVIEVLPPDVETETVFQFEEESHEAIIDTGASRAVVGSDRLSSLVASCGMEGKVKVEKMSSHMIDLSYLDRPLDSEVDQSLTMPKKEMFNKGIPVTTEMLSQIVTKAGSMIPIPKALPKAEPKGTSSVTSEDWVKVMGKQVPKTDPIKRPVSEVTRSEAPRSSMMMEPNAEKVQQIQTQIALLQRELAKEIQEKLIHQELALKTEEIQVIQGSMKHEGQRINVSEYASPYTSIFGAFIAEKILEECRIGEPPVVLFENPHDVFAVDQKHESPDLAPEDSQSQKRRRYGIKGPPRGPDAESAGSPPRAGYGKSPTWGGVIKGLSSALPRVGNLVLKGDDPQCADFHALVPELQVKLVLLCRGDGRKLGIHAPPELKRAIGLQNDEQCGLLGGAYGRADAPLLWYKTLRETMEGLGFVVSPFDGCVFTLVTKGHNGKPKVHGCVGLHVDDGIGGGDKYFREIIGKLRSKFEFGAYNEGDFEFCGVRYYQWDDGSIEMSQDSYVQKIHPIEIPRNRRQQSQSSLTPLETQQLRQICGSLQYAAVHTRPDLSAKVGELQSAVASGKVEHLINANRVLYEAKANPVSLMIVPIPEHAVTFCAFSDASFETGKGTMVCGCD</sequence>
<gene>
    <name evidence="4" type="ORF">C1SCF055_LOCUS23323</name>
</gene>
<keyword evidence="6" id="KW-0378">Hydrolase</keyword>
<organism evidence="4">
    <name type="scientific">Cladocopium goreaui</name>
    <dbReference type="NCBI Taxonomy" id="2562237"/>
    <lineage>
        <taxon>Eukaryota</taxon>
        <taxon>Sar</taxon>
        <taxon>Alveolata</taxon>
        <taxon>Dinophyceae</taxon>
        <taxon>Suessiales</taxon>
        <taxon>Symbiodiniaceae</taxon>
        <taxon>Cladocopium</taxon>
    </lineage>
</organism>
<keyword evidence="6" id="KW-0645">Protease</keyword>
<feature type="region of interest" description="Disordered" evidence="2">
    <location>
        <begin position="447"/>
        <end position="492"/>
    </location>
</feature>
<name>A0A9P1G3Y1_9DINO</name>
<dbReference type="AlphaFoldDB" id="A0A9P1G3Y1"/>
<keyword evidence="1" id="KW-0863">Zinc-finger</keyword>
<dbReference type="GO" id="GO:0008270">
    <property type="term" value="F:zinc ion binding"/>
    <property type="evidence" value="ECO:0007669"/>
    <property type="project" value="UniProtKB-KW"/>
</dbReference>
<keyword evidence="7" id="KW-1185">Reference proteome</keyword>
<evidence type="ECO:0000313" key="5">
    <source>
        <dbReference type="EMBL" id="CAL1150265.1"/>
    </source>
</evidence>
<feature type="domain" description="CCHC-type" evidence="3">
    <location>
        <begin position="140"/>
        <end position="155"/>
    </location>
</feature>
<dbReference type="GO" id="GO:0003676">
    <property type="term" value="F:nucleic acid binding"/>
    <property type="evidence" value="ECO:0007669"/>
    <property type="project" value="InterPro"/>
</dbReference>
<dbReference type="EMBL" id="CAMXCT020002258">
    <property type="protein sequence ID" value="CAL1150265.1"/>
    <property type="molecule type" value="Genomic_DNA"/>
</dbReference>
<dbReference type="InterPro" id="IPR036875">
    <property type="entry name" value="Znf_CCHC_sf"/>
</dbReference>
<dbReference type="SMART" id="SM00343">
    <property type="entry name" value="ZnF_C2HC"/>
    <property type="match status" value="1"/>
</dbReference>
<evidence type="ECO:0000313" key="4">
    <source>
        <dbReference type="EMBL" id="CAI3996890.1"/>
    </source>
</evidence>
<evidence type="ECO:0000313" key="6">
    <source>
        <dbReference type="EMBL" id="CAL4784202.1"/>
    </source>
</evidence>
<dbReference type="GO" id="GO:0008233">
    <property type="term" value="F:peptidase activity"/>
    <property type="evidence" value="ECO:0007669"/>
    <property type="project" value="UniProtKB-KW"/>
</dbReference>
<dbReference type="EMBL" id="CAMXCT010002258">
    <property type="protein sequence ID" value="CAI3996890.1"/>
    <property type="molecule type" value="Genomic_DNA"/>
</dbReference>
<comment type="caution">
    <text evidence="4">The sequence shown here is derived from an EMBL/GenBank/DDBJ whole genome shotgun (WGS) entry which is preliminary data.</text>
</comment>
<dbReference type="EMBL" id="CAMXCT030002258">
    <property type="protein sequence ID" value="CAL4784202.1"/>
    <property type="molecule type" value="Genomic_DNA"/>
</dbReference>
<dbReference type="GO" id="GO:0006508">
    <property type="term" value="P:proteolysis"/>
    <property type="evidence" value="ECO:0007669"/>
    <property type="project" value="UniProtKB-KW"/>
</dbReference>
<keyword evidence="1" id="KW-0479">Metal-binding</keyword>
<evidence type="ECO:0000256" key="1">
    <source>
        <dbReference type="PROSITE-ProRule" id="PRU00047"/>
    </source>
</evidence>
<evidence type="ECO:0000313" key="7">
    <source>
        <dbReference type="Proteomes" id="UP001152797"/>
    </source>
</evidence>
<dbReference type="SUPFAM" id="SSF57756">
    <property type="entry name" value="Retrovirus zinc finger-like domains"/>
    <property type="match status" value="1"/>
</dbReference>
<feature type="region of interest" description="Disordered" evidence="2">
    <location>
        <begin position="100"/>
        <end position="121"/>
    </location>
</feature>
<dbReference type="InterPro" id="IPR001878">
    <property type="entry name" value="Znf_CCHC"/>
</dbReference>
<keyword evidence="1" id="KW-0862">Zinc</keyword>